<comment type="caution">
    <text evidence="2">The sequence shown here is derived from an EMBL/GenBank/DDBJ whole genome shotgun (WGS) entry which is preliminary data.</text>
</comment>
<dbReference type="InterPro" id="IPR036047">
    <property type="entry name" value="F-box-like_dom_sf"/>
</dbReference>
<organism evidence="2 3">
    <name type="scientific">Favolaschia claudopus</name>
    <dbReference type="NCBI Taxonomy" id="2862362"/>
    <lineage>
        <taxon>Eukaryota</taxon>
        <taxon>Fungi</taxon>
        <taxon>Dikarya</taxon>
        <taxon>Basidiomycota</taxon>
        <taxon>Agaricomycotina</taxon>
        <taxon>Agaricomycetes</taxon>
        <taxon>Agaricomycetidae</taxon>
        <taxon>Agaricales</taxon>
        <taxon>Marasmiineae</taxon>
        <taxon>Mycenaceae</taxon>
        <taxon>Favolaschia</taxon>
    </lineage>
</organism>
<name>A0AAW0E2E0_9AGAR</name>
<reference evidence="2 3" key="1">
    <citation type="journal article" date="2024" name="J Genomics">
        <title>Draft genome sequencing and assembly of Favolaschia claudopus CIRM-BRFM 2984 isolated from oak limbs.</title>
        <authorList>
            <person name="Navarro D."/>
            <person name="Drula E."/>
            <person name="Chaduli D."/>
            <person name="Cazenave R."/>
            <person name="Ahrendt S."/>
            <person name="Wang J."/>
            <person name="Lipzen A."/>
            <person name="Daum C."/>
            <person name="Barry K."/>
            <person name="Grigoriev I.V."/>
            <person name="Favel A."/>
            <person name="Rosso M.N."/>
            <person name="Martin F."/>
        </authorList>
    </citation>
    <scope>NUCLEOTIDE SEQUENCE [LARGE SCALE GENOMIC DNA]</scope>
    <source>
        <strain evidence="2 3">CIRM-BRFM 2984</strain>
    </source>
</reference>
<dbReference type="Pfam" id="PF12937">
    <property type="entry name" value="F-box-like"/>
    <property type="match status" value="1"/>
</dbReference>
<sequence>MTSSAKSILDIPYTSSFPVSALLPSSGQYTQVLDMMRFYSSSTYNPADVAQIRALINAIPGEISRYDNQLASRGRFSEVVVADRATLQNVLDRCKSAITSPIRKLPTEVLLLIFRECRLAADESCDHVLEEDRDRATLKAYRRLAGGDLANIAQVCHQWNMLVDSDPLLWSSITMDMRSWETQGEIEDVPGWLVQAWMLLHHALKRGGGLPVDVEAVVPRCHPLPVFALAHSSARWRSANIHIDPVMSTCLEAVHHHLPLLEKLHLRFIRENVREGLKDITKFFSDAPQLKELAYCGPINVLQHLPMEQLRRFSCSMLVPADVLPWTSLLPRLSDGVVHTHLNVAAFSDDDEPLQLSLVESSLHELSITATNPTGSGTGQLSQRVLGGILEALKLPSLVH</sequence>
<gene>
    <name evidence="2" type="ORF">R3P38DRAFT_3253017</name>
</gene>
<evidence type="ECO:0000313" key="3">
    <source>
        <dbReference type="Proteomes" id="UP001362999"/>
    </source>
</evidence>
<evidence type="ECO:0000313" key="2">
    <source>
        <dbReference type="EMBL" id="KAK7057980.1"/>
    </source>
</evidence>
<keyword evidence="3" id="KW-1185">Reference proteome</keyword>
<dbReference type="AlphaFoldDB" id="A0AAW0E2E0"/>
<dbReference type="SUPFAM" id="SSF81383">
    <property type="entry name" value="F-box domain"/>
    <property type="match status" value="1"/>
</dbReference>
<dbReference type="EMBL" id="JAWWNJ010000004">
    <property type="protein sequence ID" value="KAK7057980.1"/>
    <property type="molecule type" value="Genomic_DNA"/>
</dbReference>
<dbReference type="Gene3D" id="1.20.1280.50">
    <property type="match status" value="1"/>
</dbReference>
<dbReference type="Proteomes" id="UP001362999">
    <property type="component" value="Unassembled WGS sequence"/>
</dbReference>
<dbReference type="InterPro" id="IPR001810">
    <property type="entry name" value="F-box_dom"/>
</dbReference>
<feature type="domain" description="F-box" evidence="1">
    <location>
        <begin position="103"/>
        <end position="174"/>
    </location>
</feature>
<accession>A0AAW0E2E0</accession>
<protein>
    <recommendedName>
        <fullName evidence="1">F-box domain-containing protein</fullName>
    </recommendedName>
</protein>
<proteinExistence type="predicted"/>
<evidence type="ECO:0000259" key="1">
    <source>
        <dbReference type="Pfam" id="PF12937"/>
    </source>
</evidence>
<feature type="non-terminal residue" evidence="2">
    <location>
        <position position="400"/>
    </location>
</feature>